<evidence type="ECO:0000256" key="10">
    <source>
        <dbReference type="HAMAP-Rule" id="MF_00202"/>
    </source>
</evidence>
<dbReference type="PANTHER" id="PTHR10885:SF0">
    <property type="entry name" value="ISOPENTENYL-DIPHOSPHATE DELTA-ISOMERASE"/>
    <property type="match status" value="1"/>
</dbReference>
<evidence type="ECO:0000259" key="12">
    <source>
        <dbReference type="PROSITE" id="PS51462"/>
    </source>
</evidence>
<evidence type="ECO:0000256" key="1">
    <source>
        <dbReference type="ARBA" id="ARBA00004826"/>
    </source>
</evidence>
<keyword evidence="8 10" id="KW-0414">Isoprene biosynthesis</keyword>
<keyword evidence="14" id="KW-1185">Reference proteome</keyword>
<dbReference type="SUPFAM" id="SSF55811">
    <property type="entry name" value="Nudix"/>
    <property type="match status" value="1"/>
</dbReference>
<keyword evidence="6 10" id="KW-0460">Magnesium</keyword>
<keyword evidence="9 10" id="KW-0413">Isomerase</keyword>
<dbReference type="GO" id="GO:0008299">
    <property type="term" value="P:isoprenoid biosynthetic process"/>
    <property type="evidence" value="ECO:0007669"/>
    <property type="project" value="UniProtKB-UniRule"/>
</dbReference>
<feature type="binding site" evidence="10">
    <location>
        <position position="102"/>
    </location>
    <ligand>
        <name>Mg(2+)</name>
        <dbReference type="ChEBI" id="CHEBI:18420"/>
    </ligand>
</feature>
<organism evidence="13 14">
    <name type="scientific">Kineosphaera limosa NBRC 100340</name>
    <dbReference type="NCBI Taxonomy" id="1184609"/>
    <lineage>
        <taxon>Bacteria</taxon>
        <taxon>Bacillati</taxon>
        <taxon>Actinomycetota</taxon>
        <taxon>Actinomycetes</taxon>
        <taxon>Micrococcales</taxon>
        <taxon>Dermatophilaceae</taxon>
        <taxon>Kineosphaera</taxon>
    </lineage>
</organism>
<proteinExistence type="inferred from homology"/>
<dbReference type="CDD" id="cd02885">
    <property type="entry name" value="NUDIX_IPP_Isomerase"/>
    <property type="match status" value="1"/>
</dbReference>
<evidence type="ECO:0000256" key="8">
    <source>
        <dbReference type="ARBA" id="ARBA00023229"/>
    </source>
</evidence>
<evidence type="ECO:0000256" key="7">
    <source>
        <dbReference type="ARBA" id="ARBA00023211"/>
    </source>
</evidence>
<name>K6WTI0_9MICO</name>
<feature type="binding site" evidence="10">
    <location>
        <position position="129"/>
    </location>
    <ligand>
        <name>Mn(2+)</name>
        <dbReference type="ChEBI" id="CHEBI:29035"/>
    </ligand>
</feature>
<reference evidence="13 14" key="1">
    <citation type="submission" date="2012-08" db="EMBL/GenBank/DDBJ databases">
        <title>Whole genome shotgun sequence of Kineosphaera limosa NBRC 100340.</title>
        <authorList>
            <person name="Yoshida I."/>
            <person name="Isaki S."/>
            <person name="Hosoyama A."/>
            <person name="Tsuchikane K."/>
            <person name="Katsumata H."/>
            <person name="Ando Y."/>
            <person name="Ohji S."/>
            <person name="Hamada M."/>
            <person name="Tamura T."/>
            <person name="Yamazoe A."/>
            <person name="Yamazaki S."/>
            <person name="Fujita N."/>
        </authorList>
    </citation>
    <scope>NUCLEOTIDE SEQUENCE [LARGE SCALE GENOMIC DNA]</scope>
    <source>
        <strain evidence="13 14">NBRC 100340</strain>
    </source>
</reference>
<evidence type="ECO:0000256" key="5">
    <source>
        <dbReference type="ARBA" id="ARBA00022723"/>
    </source>
</evidence>
<dbReference type="InterPro" id="IPR008949">
    <property type="entry name" value="Isoprenoid_synthase_dom_sf"/>
</dbReference>
<evidence type="ECO:0000256" key="6">
    <source>
        <dbReference type="ARBA" id="ARBA00022842"/>
    </source>
</evidence>
<protein>
    <recommendedName>
        <fullName evidence="3 10">Isopentenyl-diphosphate Delta-isomerase</fullName>
        <shortName evidence="10">IPP isomerase</shortName>
        <ecNumber evidence="3 10">5.3.3.2</ecNumber>
    </recommendedName>
    <alternativeName>
        <fullName evidence="10">IPP:DMAPP isomerase</fullName>
    </alternativeName>
    <alternativeName>
        <fullName evidence="10">Isopentenyl pyrophosphate isomerase</fullName>
    </alternativeName>
</protein>
<dbReference type="GO" id="GO:0046872">
    <property type="term" value="F:metal ion binding"/>
    <property type="evidence" value="ECO:0007669"/>
    <property type="project" value="UniProtKB-KW"/>
</dbReference>
<feature type="binding site" evidence="10">
    <location>
        <position position="47"/>
    </location>
    <ligand>
        <name>Mn(2+)</name>
        <dbReference type="ChEBI" id="CHEBI:29035"/>
    </ligand>
</feature>
<dbReference type="eggNOG" id="COG1443">
    <property type="taxonomic scope" value="Bacteria"/>
</dbReference>
<dbReference type="GO" id="GO:0004452">
    <property type="term" value="F:isopentenyl-diphosphate delta-isomerase activity"/>
    <property type="evidence" value="ECO:0007669"/>
    <property type="project" value="UniProtKB-UniRule"/>
</dbReference>
<dbReference type="InterPro" id="IPR033749">
    <property type="entry name" value="Polyprenyl_synt_CS"/>
</dbReference>
<comment type="pathway">
    <text evidence="1 10">Isoprenoid biosynthesis; dimethylallyl diphosphate biosynthesis; dimethylallyl diphosphate from isopentenyl diphosphate: step 1/1.</text>
</comment>
<feature type="binding site" evidence="10">
    <location>
        <position position="131"/>
    </location>
    <ligand>
        <name>Mn(2+)</name>
        <dbReference type="ChEBI" id="CHEBI:29035"/>
    </ligand>
</feature>
<dbReference type="GO" id="GO:0004659">
    <property type="term" value="F:prenyltransferase activity"/>
    <property type="evidence" value="ECO:0007669"/>
    <property type="project" value="InterPro"/>
</dbReference>
<dbReference type="Pfam" id="PF00348">
    <property type="entry name" value="polyprenyl_synt"/>
    <property type="match status" value="1"/>
</dbReference>
<gene>
    <name evidence="10 13" type="primary">idi</name>
    <name evidence="13" type="ORF">KILIM_019_00490</name>
</gene>
<evidence type="ECO:0000256" key="3">
    <source>
        <dbReference type="ARBA" id="ARBA00012057"/>
    </source>
</evidence>
<dbReference type="eggNOG" id="COG0142">
    <property type="taxonomic scope" value="Bacteria"/>
</dbReference>
<dbReference type="InterPro" id="IPR000092">
    <property type="entry name" value="Polyprenyl_synt"/>
</dbReference>
<dbReference type="Pfam" id="PF00293">
    <property type="entry name" value="NUDIX"/>
    <property type="match status" value="1"/>
</dbReference>
<accession>K6WTI0</accession>
<dbReference type="NCBIfam" id="TIGR02150">
    <property type="entry name" value="IPP_isom_1"/>
    <property type="match status" value="1"/>
</dbReference>
<comment type="cofactor">
    <cofactor evidence="10">
        <name>Mg(2+)</name>
        <dbReference type="ChEBI" id="CHEBI:18420"/>
    </cofactor>
    <text evidence="10">Binds 1 Mg(2+) ion per subunit. The magnesium ion binds only when substrate is bound.</text>
</comment>
<comment type="caution">
    <text evidence="13">The sequence shown here is derived from an EMBL/GenBank/DDBJ whole genome shotgun (WGS) entry which is preliminary data.</text>
</comment>
<feature type="region of interest" description="Disordered" evidence="11">
    <location>
        <begin position="1"/>
        <end position="22"/>
    </location>
</feature>
<keyword evidence="5 10" id="KW-0479">Metal-binding</keyword>
<comment type="function">
    <text evidence="10">Catalyzes the 1,3-allylic rearrangement of the homoallylic substrate isopentenyl (IPP) to its highly electrophilic allylic isomer, dimethylallyl diphosphate (DMAPP).</text>
</comment>
<dbReference type="SFLD" id="SFLDS00005">
    <property type="entry name" value="Isoprenoid_Synthase_Type_I"/>
    <property type="match status" value="1"/>
</dbReference>
<evidence type="ECO:0000256" key="9">
    <source>
        <dbReference type="ARBA" id="ARBA00023235"/>
    </source>
</evidence>
<dbReference type="EC" id="5.3.3.2" evidence="3 10"/>
<dbReference type="InterPro" id="IPR011876">
    <property type="entry name" value="IsopentenylPP_isomerase_typ1"/>
</dbReference>
<dbReference type="PROSITE" id="PS51462">
    <property type="entry name" value="NUDIX"/>
    <property type="match status" value="1"/>
</dbReference>
<evidence type="ECO:0000256" key="11">
    <source>
        <dbReference type="SAM" id="MobiDB-lite"/>
    </source>
</evidence>
<dbReference type="RefSeq" id="WP_006591929.1">
    <property type="nucleotide sequence ID" value="NZ_BAHD01000019.1"/>
</dbReference>
<dbReference type="EMBL" id="BAHD01000019">
    <property type="protein sequence ID" value="GAB95397.1"/>
    <property type="molecule type" value="Genomic_DNA"/>
</dbReference>
<dbReference type="AlphaFoldDB" id="K6WTI0"/>
<dbReference type="Gene3D" id="1.10.600.10">
    <property type="entry name" value="Farnesyl Diphosphate Synthase"/>
    <property type="match status" value="1"/>
</dbReference>
<evidence type="ECO:0000313" key="13">
    <source>
        <dbReference type="EMBL" id="GAB95397.1"/>
    </source>
</evidence>
<dbReference type="InterPro" id="IPR015797">
    <property type="entry name" value="NUDIX_hydrolase-like_dom_sf"/>
</dbReference>
<comment type="cofactor">
    <cofactor evidence="10">
        <name>Mn(2+)</name>
        <dbReference type="ChEBI" id="CHEBI:29035"/>
    </cofactor>
    <text evidence="10">Binds 1 Mn(2+) ion per subunit.</text>
</comment>
<dbReference type="CDD" id="cd00685">
    <property type="entry name" value="Trans_IPPS_HT"/>
    <property type="match status" value="1"/>
</dbReference>
<dbReference type="Gene3D" id="3.90.79.10">
    <property type="entry name" value="Nucleoside Triphosphate Pyrophosphohydrolase"/>
    <property type="match status" value="1"/>
</dbReference>
<dbReference type="InterPro" id="IPR000086">
    <property type="entry name" value="NUDIX_hydrolase_dom"/>
</dbReference>
<feature type="binding site" evidence="10">
    <location>
        <position position="40"/>
    </location>
    <ligand>
        <name>Mn(2+)</name>
        <dbReference type="ChEBI" id="CHEBI:29035"/>
    </ligand>
</feature>
<dbReference type="UniPathway" id="UPA00059">
    <property type="reaction ID" value="UER00104"/>
</dbReference>
<sequence length="554" mass="59753">MSSHASPPRYDVSASPDGDDVVLLDEPGRPVGRADRLRVHTDATPLHLAFSTYLFNARGEVLVTRRALGKTTWPGVWTNSACGHPRPGEDIEDAARRRIREELGLMVGPLMPVLPDFRYRATDASGIVENEVCPVYAGFVADEDPRPDPAEVADWAWVTWESLAAAITATPHVYSPWAASQVPLMVAAMAAGASFGHHPSPDPDAVRRDVDSLLEEELLALAEDWQEFSAGLGVDVLRQDLPEWLRGLLIGRGKRIRTTMAYWGFISAGGVHGDSGYRHMVRAAAAVELLHVFALLHDDVMDGSDRRRGRPSAHVEAKAWHEDASARGNGSVFGRNLAILLGDLAHALADRIVDGLPTAMRSVWYDLSVELIAGQRADLTGAAAGRRDRRHAEHVARTKSGRYTVTRPLQLGATAARASQEVLDALMTCGDHLGSAFALRDDHLGVWGDPELTGKPASDDLYEGKPTVLLSLAREHLAGDAADLLNRVGAPGFTREDVPALADALRAAGIDVMLERLIAEEVQAGLACLDRAPLARPGVVGLTEAARMIAWRSA</sequence>
<dbReference type="FunFam" id="3.90.79.10:FF:000009">
    <property type="entry name" value="Isopentenyl-diphosphate Delta-isomerase"/>
    <property type="match status" value="1"/>
</dbReference>
<evidence type="ECO:0000256" key="4">
    <source>
        <dbReference type="ARBA" id="ARBA00022490"/>
    </source>
</evidence>
<feature type="active site" evidence="10">
    <location>
        <position position="82"/>
    </location>
</feature>
<dbReference type="NCBIfam" id="NF002995">
    <property type="entry name" value="PRK03759.1"/>
    <property type="match status" value="1"/>
</dbReference>
<feature type="binding site" evidence="10">
    <location>
        <position position="84"/>
    </location>
    <ligand>
        <name>Mn(2+)</name>
        <dbReference type="ChEBI" id="CHEBI:29035"/>
    </ligand>
</feature>
<keyword evidence="7 10" id="KW-0464">Manganese</keyword>
<dbReference type="InterPro" id="IPR056375">
    <property type="entry name" value="Idi_bact"/>
</dbReference>
<comment type="similarity">
    <text evidence="2 10">Belongs to the IPP isomerase type 1 family.</text>
</comment>
<dbReference type="SUPFAM" id="SSF48576">
    <property type="entry name" value="Terpenoid synthases"/>
    <property type="match status" value="1"/>
</dbReference>
<feature type="domain" description="Nudix hydrolase" evidence="12">
    <location>
        <begin position="45"/>
        <end position="180"/>
    </location>
</feature>
<dbReference type="GO" id="GO:0050992">
    <property type="term" value="P:dimethylallyl diphosphate biosynthetic process"/>
    <property type="evidence" value="ECO:0007669"/>
    <property type="project" value="UniProtKB-UniRule"/>
</dbReference>
<keyword evidence="4 10" id="KW-0963">Cytoplasm</keyword>
<comment type="catalytic activity">
    <reaction evidence="10">
        <text>isopentenyl diphosphate = dimethylallyl diphosphate</text>
        <dbReference type="Rhea" id="RHEA:23284"/>
        <dbReference type="ChEBI" id="CHEBI:57623"/>
        <dbReference type="ChEBI" id="CHEBI:128769"/>
        <dbReference type="EC" id="5.3.3.2"/>
    </reaction>
</comment>
<dbReference type="STRING" id="1184609.KILIM_019_00490"/>
<feature type="active site" evidence="10">
    <location>
        <position position="131"/>
    </location>
</feature>
<evidence type="ECO:0000256" key="2">
    <source>
        <dbReference type="ARBA" id="ARBA00007579"/>
    </source>
</evidence>
<dbReference type="OrthoDB" id="9809458at2"/>
<dbReference type="PANTHER" id="PTHR10885">
    <property type="entry name" value="ISOPENTENYL-DIPHOSPHATE DELTA-ISOMERASE"/>
    <property type="match status" value="1"/>
</dbReference>
<dbReference type="PROSITE" id="PS00723">
    <property type="entry name" value="POLYPRENYL_SYNTHASE_1"/>
    <property type="match status" value="1"/>
</dbReference>
<dbReference type="HAMAP" id="MF_00202">
    <property type="entry name" value="Idi"/>
    <property type="match status" value="1"/>
</dbReference>
<dbReference type="Proteomes" id="UP000008366">
    <property type="component" value="Unassembled WGS sequence"/>
</dbReference>
<evidence type="ECO:0000313" key="14">
    <source>
        <dbReference type="Proteomes" id="UP000008366"/>
    </source>
</evidence>
<dbReference type="GO" id="GO:0005737">
    <property type="term" value="C:cytoplasm"/>
    <property type="evidence" value="ECO:0007669"/>
    <property type="project" value="UniProtKB-SubCell"/>
</dbReference>
<comment type="subcellular location">
    <subcellularLocation>
        <location evidence="10">Cytoplasm</location>
    </subcellularLocation>
</comment>